<proteinExistence type="predicted"/>
<dbReference type="Gene3D" id="3.90.1200.10">
    <property type="match status" value="1"/>
</dbReference>
<dbReference type="InterPro" id="IPR041726">
    <property type="entry name" value="ACAD10_11_N"/>
</dbReference>
<dbReference type="SUPFAM" id="SSF56112">
    <property type="entry name" value="Protein kinase-like (PK-like)"/>
    <property type="match status" value="1"/>
</dbReference>
<protein>
    <submittedName>
        <fullName evidence="2">Aminoglycoside phosphotransferase</fullName>
    </submittedName>
</protein>
<sequence length="358" mass="39028">MIAMTDLDAAFSGTEEPTERLKLDLSALAAFMAEHVPDAGALESGRKFKGGQSNPTYLLRARGGDFVLRRKPPGELLRGAHAIDREYRAIAALHPEGFPVPRPFAYCGDESIIGSAFYICEHVAGRVVWDPLMPDEEPAKRAATYANAADWLARLHSLEPAQIGLGDFGRPSGYAARNLTLWSKQYRAAEMQHVPDMHWLMDALAERVPADAPTRLIHGDYGIYNIIFAADAPRALAVLDWEMATLGDPFVDLAHHLRPWWLPPAPGAPTLCGQDLAGTGIPAMNEQVERYLSHMGLGAVPDWDWYLAYAQFRFAAMVQGVLKRYADGTAANRTSTHTAKTVAQAAASARRVLEGAGG</sequence>
<dbReference type="InterPro" id="IPR002575">
    <property type="entry name" value="Aminoglycoside_PTrfase"/>
</dbReference>
<dbReference type="InterPro" id="IPR052898">
    <property type="entry name" value="ACAD10-like"/>
</dbReference>
<gene>
    <name evidence="2" type="ORF">GCM10010990_32380</name>
</gene>
<dbReference type="Gene3D" id="3.30.200.20">
    <property type="entry name" value="Phosphorylase Kinase, domain 1"/>
    <property type="match status" value="1"/>
</dbReference>
<reference evidence="2" key="2">
    <citation type="submission" date="2020-09" db="EMBL/GenBank/DDBJ databases">
        <authorList>
            <person name="Sun Q."/>
            <person name="Zhou Y."/>
        </authorList>
    </citation>
    <scope>NUCLEOTIDE SEQUENCE</scope>
    <source>
        <strain evidence="2">CGMCC 1.15360</strain>
    </source>
</reference>
<dbReference type="Pfam" id="PF01636">
    <property type="entry name" value="APH"/>
    <property type="match status" value="1"/>
</dbReference>
<keyword evidence="3" id="KW-1185">Reference proteome</keyword>
<dbReference type="EMBL" id="BMIP01000009">
    <property type="protein sequence ID" value="GGD79982.1"/>
    <property type="molecule type" value="Genomic_DNA"/>
</dbReference>
<organism evidence="2 3">
    <name type="scientific">Croceicoccus mobilis</name>
    <dbReference type="NCBI Taxonomy" id="1703339"/>
    <lineage>
        <taxon>Bacteria</taxon>
        <taxon>Pseudomonadati</taxon>
        <taxon>Pseudomonadota</taxon>
        <taxon>Alphaproteobacteria</taxon>
        <taxon>Sphingomonadales</taxon>
        <taxon>Erythrobacteraceae</taxon>
        <taxon>Croceicoccus</taxon>
    </lineage>
</organism>
<evidence type="ECO:0000259" key="1">
    <source>
        <dbReference type="Pfam" id="PF01636"/>
    </source>
</evidence>
<dbReference type="PANTHER" id="PTHR47829">
    <property type="entry name" value="HYDROLASE, PUTATIVE (AFU_ORTHOLOGUE AFUA_1G12880)-RELATED"/>
    <property type="match status" value="1"/>
</dbReference>
<dbReference type="InterPro" id="IPR011009">
    <property type="entry name" value="Kinase-like_dom_sf"/>
</dbReference>
<comment type="caution">
    <text evidence="2">The sequence shown here is derived from an EMBL/GenBank/DDBJ whole genome shotgun (WGS) entry which is preliminary data.</text>
</comment>
<name>A0A916Z772_9SPHN</name>
<dbReference type="AlphaFoldDB" id="A0A916Z772"/>
<evidence type="ECO:0000313" key="2">
    <source>
        <dbReference type="EMBL" id="GGD79982.1"/>
    </source>
</evidence>
<dbReference type="PANTHER" id="PTHR47829:SF1">
    <property type="entry name" value="HAD FAMILY PHOSPHATASE"/>
    <property type="match status" value="1"/>
</dbReference>
<dbReference type="Proteomes" id="UP000612349">
    <property type="component" value="Unassembled WGS sequence"/>
</dbReference>
<feature type="domain" description="Aminoglycoside phosphotransferase" evidence="1">
    <location>
        <begin position="46"/>
        <end position="261"/>
    </location>
</feature>
<evidence type="ECO:0000313" key="3">
    <source>
        <dbReference type="Proteomes" id="UP000612349"/>
    </source>
</evidence>
<accession>A0A916Z772</accession>
<dbReference type="CDD" id="cd05154">
    <property type="entry name" value="ACAD10_11_N-like"/>
    <property type="match status" value="1"/>
</dbReference>
<reference evidence="2" key="1">
    <citation type="journal article" date="2014" name="Int. J. Syst. Evol. Microbiol.">
        <title>Complete genome sequence of Corynebacterium casei LMG S-19264T (=DSM 44701T), isolated from a smear-ripened cheese.</title>
        <authorList>
            <consortium name="US DOE Joint Genome Institute (JGI-PGF)"/>
            <person name="Walter F."/>
            <person name="Albersmeier A."/>
            <person name="Kalinowski J."/>
            <person name="Ruckert C."/>
        </authorList>
    </citation>
    <scope>NUCLEOTIDE SEQUENCE</scope>
    <source>
        <strain evidence="2">CGMCC 1.15360</strain>
    </source>
</reference>